<feature type="domain" description="Bacteriophage T5 Orf172 DNA-binding" evidence="3">
    <location>
        <begin position="655"/>
        <end position="735"/>
    </location>
</feature>
<reference evidence="4" key="1">
    <citation type="submission" date="2023-03" db="EMBL/GenBank/DDBJ databases">
        <title>Massive genome expansion in bonnet fungi (Mycena s.s.) driven by repeated elements and novel gene families across ecological guilds.</title>
        <authorList>
            <consortium name="Lawrence Berkeley National Laboratory"/>
            <person name="Harder C.B."/>
            <person name="Miyauchi S."/>
            <person name="Viragh M."/>
            <person name="Kuo A."/>
            <person name="Thoen E."/>
            <person name="Andreopoulos B."/>
            <person name="Lu D."/>
            <person name="Skrede I."/>
            <person name="Drula E."/>
            <person name="Henrissat B."/>
            <person name="Morin E."/>
            <person name="Kohler A."/>
            <person name="Barry K."/>
            <person name="LaButti K."/>
            <person name="Morin E."/>
            <person name="Salamov A."/>
            <person name="Lipzen A."/>
            <person name="Mereny Z."/>
            <person name="Hegedus B."/>
            <person name="Baldrian P."/>
            <person name="Stursova M."/>
            <person name="Weitz H."/>
            <person name="Taylor A."/>
            <person name="Grigoriev I.V."/>
            <person name="Nagy L.G."/>
            <person name="Martin F."/>
            <person name="Kauserud H."/>
        </authorList>
    </citation>
    <scope>NUCLEOTIDE SEQUENCE</scope>
    <source>
        <strain evidence="4">CBHHK182m</strain>
    </source>
</reference>
<dbReference type="AlphaFoldDB" id="A0AAD7I129"/>
<keyword evidence="2" id="KW-1133">Transmembrane helix</keyword>
<evidence type="ECO:0000256" key="1">
    <source>
        <dbReference type="SAM" id="MobiDB-lite"/>
    </source>
</evidence>
<keyword evidence="5" id="KW-1185">Reference proteome</keyword>
<evidence type="ECO:0000256" key="2">
    <source>
        <dbReference type="SAM" id="Phobius"/>
    </source>
</evidence>
<feature type="transmembrane region" description="Helical" evidence="2">
    <location>
        <begin position="543"/>
        <end position="570"/>
    </location>
</feature>
<keyword evidence="2" id="KW-0812">Transmembrane</keyword>
<feature type="region of interest" description="Disordered" evidence="1">
    <location>
        <begin position="460"/>
        <end position="534"/>
    </location>
</feature>
<feature type="region of interest" description="Disordered" evidence="1">
    <location>
        <begin position="414"/>
        <end position="434"/>
    </location>
</feature>
<feature type="compositionally biased region" description="Low complexity" evidence="1">
    <location>
        <begin position="517"/>
        <end position="534"/>
    </location>
</feature>
<dbReference type="Pfam" id="PF10544">
    <property type="entry name" value="T5orf172"/>
    <property type="match status" value="1"/>
</dbReference>
<keyword evidence="2" id="KW-0472">Membrane</keyword>
<evidence type="ECO:0000259" key="3">
    <source>
        <dbReference type="Pfam" id="PF10544"/>
    </source>
</evidence>
<dbReference type="EMBL" id="JARKIB010000144">
    <property type="protein sequence ID" value="KAJ7732559.1"/>
    <property type="molecule type" value="Genomic_DNA"/>
</dbReference>
<dbReference type="InterPro" id="IPR018306">
    <property type="entry name" value="Phage_T5_Orf172_DNA-bd"/>
</dbReference>
<comment type="caution">
    <text evidence="4">The sequence shown here is derived from an EMBL/GenBank/DDBJ whole genome shotgun (WGS) entry which is preliminary data.</text>
</comment>
<feature type="compositionally biased region" description="Basic residues" evidence="1">
    <location>
        <begin position="484"/>
        <end position="493"/>
    </location>
</feature>
<sequence length="772" mass="85636">MSEDALVPIANNFEGPPLGKDFPADAPLFPGRPRWFTSSMGFISMDFDGLEFLRFGHHPVQAPIYAAPDFSRAWLYLPLCPILKDVFVINELEDALDRRDQDFVHDFIQVKDLYYAITGVDTIIKNDVRAVFDAWDGAGDRKARIDVCRSEEEAEKVVADDKSDRQYQPPDSLTATTLAPNARWLTLPRVSITRRDFQSAQGLQPAFPVLAELPGPPRDPAALWFSSKSRPVFDPLRGNPALPLAPTKSFKHLRSQSLKASAGNAPHPYPASVPPIALTRPRVADRSELRATPDPPRVSITRRAIQAAQRFQTSFPAISGPPVLLYATAVPRFSELIRVLSQPLQTPLPTHPEARVLGYRSPKSPHRPASRPAAPAPPRPDLAPLNVLDTDGIEVPECKPLVHLDAAPDSLDLSLDALPPPTPATRTLPTHPYHLRIRGPHPTFAVRGCAARSLRPLLTSNHHHRPESVNPSGAAQRGDIQHQHPPRPIKARSRGPSPPTSLNLQPPPPPPSRIGQSVGSGAATPTTSSTTTTNNVAGVTTSAMLALVVVTVTALLVAALVVVALVDYLFFAPPFSALQWCEYYGAACGLRALYLFTPPSLRQINDLNPLARIAALAGFPSRFAREGPGFVYVLGLVDDWNLGDWHAHRIGDSQFLDHFRLKIGVTVDVHKRQLRYRKCDVFQSHFWVWSFRVRNRMVAERLCHILLDIEDNNVRAAFQCPAPRCDTRHQEFWWLRRHGGFLNVHERVRAALALLGEREERIDLQHAWLASY</sequence>
<name>A0AAD7I129_9AGAR</name>
<proteinExistence type="predicted"/>
<protein>
    <recommendedName>
        <fullName evidence="3">Bacteriophage T5 Orf172 DNA-binding domain-containing protein</fullName>
    </recommendedName>
</protein>
<accession>A0AAD7I129</accession>
<dbReference type="Proteomes" id="UP001215598">
    <property type="component" value="Unassembled WGS sequence"/>
</dbReference>
<evidence type="ECO:0000313" key="4">
    <source>
        <dbReference type="EMBL" id="KAJ7732559.1"/>
    </source>
</evidence>
<gene>
    <name evidence="4" type="ORF">B0H16DRAFT_1732754</name>
</gene>
<organism evidence="4 5">
    <name type="scientific">Mycena metata</name>
    <dbReference type="NCBI Taxonomy" id="1033252"/>
    <lineage>
        <taxon>Eukaryota</taxon>
        <taxon>Fungi</taxon>
        <taxon>Dikarya</taxon>
        <taxon>Basidiomycota</taxon>
        <taxon>Agaricomycotina</taxon>
        <taxon>Agaricomycetes</taxon>
        <taxon>Agaricomycetidae</taxon>
        <taxon>Agaricales</taxon>
        <taxon>Marasmiineae</taxon>
        <taxon>Mycenaceae</taxon>
        <taxon>Mycena</taxon>
    </lineage>
</organism>
<evidence type="ECO:0000313" key="5">
    <source>
        <dbReference type="Proteomes" id="UP001215598"/>
    </source>
</evidence>
<feature type="region of interest" description="Disordered" evidence="1">
    <location>
        <begin position="348"/>
        <end position="382"/>
    </location>
</feature>